<dbReference type="RefSeq" id="WP_053549833.1">
    <property type="nucleotide sequence ID" value="NZ_CP010802.1"/>
</dbReference>
<dbReference type="EMBL" id="CP010802">
    <property type="protein sequence ID" value="ALC15646.1"/>
    <property type="molecule type" value="Genomic_DNA"/>
</dbReference>
<dbReference type="AlphaFoldDB" id="A0A0M4CZV4"/>
<accession>A0A0M4CZV4</accession>
<dbReference type="Proteomes" id="UP000057158">
    <property type="component" value="Chromosome"/>
</dbReference>
<feature type="domain" description="Terminase large subunit gp17-like C-terminal" evidence="2">
    <location>
        <begin position="336"/>
        <end position="487"/>
    </location>
</feature>
<proteinExistence type="predicted"/>
<evidence type="ECO:0000313" key="4">
    <source>
        <dbReference type="Proteomes" id="UP000057158"/>
    </source>
</evidence>
<dbReference type="InterPro" id="IPR035421">
    <property type="entry name" value="Terminase_6C"/>
</dbReference>
<dbReference type="KEGG" id="des:DSOUD_0859"/>
<dbReference type="PATRIC" id="fig|1603606.3.peg.944"/>
<dbReference type="STRING" id="1603606.DSOUD_0859"/>
<gene>
    <name evidence="3" type="ORF">DSOUD_0859</name>
</gene>
<reference evidence="3 4" key="1">
    <citation type="submission" date="2015-07" db="EMBL/GenBank/DDBJ databases">
        <title>Isolation and Genomic Characterization of a Novel Halophilic Metal-Reducing Deltaproteobacterium from the Deep Subsurface.</title>
        <authorList>
            <person name="Badalamenti J.P."/>
            <person name="Summers Z.M."/>
            <person name="Gralnick J.A."/>
            <person name="Bond D.R."/>
        </authorList>
    </citation>
    <scope>NUCLEOTIDE SEQUENCE [LARGE SCALE GENOMIC DNA]</scope>
    <source>
        <strain evidence="3 4">WTL</strain>
    </source>
</reference>
<keyword evidence="4" id="KW-1185">Reference proteome</keyword>
<dbReference type="Pfam" id="PF17289">
    <property type="entry name" value="Terminase_6C"/>
    <property type="match status" value="1"/>
</dbReference>
<dbReference type="OrthoDB" id="378710at2"/>
<evidence type="ECO:0000313" key="3">
    <source>
        <dbReference type="EMBL" id="ALC15646.1"/>
    </source>
</evidence>
<protein>
    <recommendedName>
        <fullName evidence="2">Terminase large subunit gp17-like C-terminal domain-containing protein</fullName>
    </recommendedName>
</protein>
<organism evidence="3 4">
    <name type="scientific">Desulfuromonas soudanensis</name>
    <dbReference type="NCBI Taxonomy" id="1603606"/>
    <lineage>
        <taxon>Bacteria</taxon>
        <taxon>Pseudomonadati</taxon>
        <taxon>Thermodesulfobacteriota</taxon>
        <taxon>Desulfuromonadia</taxon>
        <taxon>Desulfuromonadales</taxon>
        <taxon>Desulfuromonadaceae</taxon>
        <taxon>Desulfuromonas</taxon>
    </lineage>
</organism>
<evidence type="ECO:0000256" key="1">
    <source>
        <dbReference type="ARBA" id="ARBA00022612"/>
    </source>
</evidence>
<evidence type="ECO:0000259" key="2">
    <source>
        <dbReference type="Pfam" id="PF17289"/>
    </source>
</evidence>
<keyword evidence="1" id="KW-1188">Viral release from host cell</keyword>
<name>A0A0M4CZV4_9BACT</name>
<sequence>MAMRKRPLLSEGQYDKQVAELRAFIKEAVSPFENDTPAKKKERIARSLWDKLYYMQTYLPHYFTSAFGEFHDEWAEIAGLQDQFALVGAPREHAKSTFFSFGDPLHVICHSLIKFGLQFSDTHEQAQGFTVAVKLELEENVRIRHDFGDLRTKHWSDDDFKTKNGIWYLARGRRDKIRGLKNGPHRPDYARFDDMENDDNVENPRLVKRMISWIRGSVIGSMGKGYKALMVGNLFHPRSAISQLIALTDEEVGGPLYFSRVYDAILDEGTPHERPLWPANWSMERLLKKKHDMGTFDFNREMRNKVAVDGSPFPDEQAQYYEPSELAGKELITVTALDPSAKAGENNDYRAVVTWSLDRATMTFYCRHAWLKKRAIGEMFAAAYAQRAEYGSECVEVEENMLKDFLHEAIANYAKDVGSYLPWSPVNHSTNKEARIVGTCAYLWEFGKMRFIKGHSDQILLKDQFVYILTPAVHDDGPDATEMAISKLQNGCFTAAGISSDPDTDTYRPERAEGITGRLGRIFNRRHA</sequence>